<dbReference type="PROSITE" id="PS50110">
    <property type="entry name" value="RESPONSE_REGULATORY"/>
    <property type="match status" value="1"/>
</dbReference>
<dbReference type="InterPro" id="IPR000014">
    <property type="entry name" value="PAS"/>
</dbReference>
<name>A0A0L0H6X8_SPIPD</name>
<dbReference type="PANTHER" id="PTHR43047:SF72">
    <property type="entry name" value="OSMOSENSING HISTIDINE PROTEIN KINASE SLN1"/>
    <property type="match status" value="1"/>
</dbReference>
<dbReference type="InterPro" id="IPR003594">
    <property type="entry name" value="HATPase_dom"/>
</dbReference>
<dbReference type="RefSeq" id="XP_016604759.1">
    <property type="nucleotide sequence ID" value="XM_016756078.1"/>
</dbReference>
<evidence type="ECO:0000256" key="6">
    <source>
        <dbReference type="PROSITE-ProRule" id="PRU00169"/>
    </source>
</evidence>
<evidence type="ECO:0000256" key="1">
    <source>
        <dbReference type="ARBA" id="ARBA00000085"/>
    </source>
</evidence>
<keyword evidence="7" id="KW-1133">Transmembrane helix</keyword>
<feature type="domain" description="Response regulatory" evidence="10">
    <location>
        <begin position="534"/>
        <end position="649"/>
    </location>
</feature>
<reference evidence="11 12" key="1">
    <citation type="submission" date="2009-08" db="EMBL/GenBank/DDBJ databases">
        <title>The Genome Sequence of Spizellomyces punctatus strain DAOM BR117.</title>
        <authorList>
            <consortium name="The Broad Institute Genome Sequencing Platform"/>
            <person name="Russ C."/>
            <person name="Cuomo C."/>
            <person name="Shea T."/>
            <person name="Young S.K."/>
            <person name="Zeng Q."/>
            <person name="Koehrsen M."/>
            <person name="Haas B."/>
            <person name="Borodovsky M."/>
            <person name="Guigo R."/>
            <person name="Alvarado L."/>
            <person name="Berlin A."/>
            <person name="Bochicchio J."/>
            <person name="Borenstein D."/>
            <person name="Chapman S."/>
            <person name="Chen Z."/>
            <person name="Engels R."/>
            <person name="Freedman E."/>
            <person name="Gellesch M."/>
            <person name="Goldberg J."/>
            <person name="Griggs A."/>
            <person name="Gujja S."/>
            <person name="Heiman D."/>
            <person name="Hepburn T."/>
            <person name="Howarth C."/>
            <person name="Jen D."/>
            <person name="Larson L."/>
            <person name="Lewis B."/>
            <person name="Mehta T."/>
            <person name="Park D."/>
            <person name="Pearson M."/>
            <person name="Roberts A."/>
            <person name="Saif S."/>
            <person name="Shenoy N."/>
            <person name="Sisk P."/>
            <person name="Stolte C."/>
            <person name="Sykes S."/>
            <person name="Thomson T."/>
            <person name="Walk T."/>
            <person name="White J."/>
            <person name="Yandava C."/>
            <person name="Burger G."/>
            <person name="Gray M.W."/>
            <person name="Holland P.W.H."/>
            <person name="King N."/>
            <person name="Lang F.B.F."/>
            <person name="Roger A.J."/>
            <person name="Ruiz-Trillo I."/>
            <person name="Lander E."/>
            <person name="Nusbaum C."/>
        </authorList>
    </citation>
    <scope>NUCLEOTIDE SEQUENCE [LARGE SCALE GENOMIC DNA]</scope>
    <source>
        <strain evidence="11 12">DAOM BR117</strain>
    </source>
</reference>
<sequence>MDVVLLLLGFLLERAWALPVPVESSGQIGAQTLPDVSTKLTVPWADAVIGASYFAIPVELAFFVFKLPSTTLYQKCVGGLFVAFILFCGIGHFLDASHMGVEWVIADRYLTAGVSAITAIASPYVLNYSVEAIKGFSEESKLVEKQRDMLADAQALTHLGNWELREDEKTGVRWINASDEFFRIFGMEPDTYEANRITYDRYWKCVAPEDREKIDKAVSEALLNGDSYHIIQRIRRESDRKEVYIRGYGKPVIRDGKIQGLRGTAQDITSQVFAEMELTRAKEEALIESKHKDVFLATMSHELRTPLTSIIGHVELMDETPMDETQKEYMSNARRAATTLLSLINDILDYSKLTAGKVDLDLRVTSVAEILDDVRAISKDLGKEVTLRVDSYDGPNVIGDSTRLKQILLNLVSNAVKFTMPGGYVFVTNTWTVDNADRVNLTISVRDTGIGMSEQVIQRLFNPFTQADASTSRRFGGTGLGLSIVKKLVNAMDGSIEVTSEENKGSTFTVLFKLPKAHVLPQEVPVPDKMGSMRILVAEDNKVTQSLLKRMLRDFTVDVADNGRQAVDMVKKNESYHMLFCDLNMPVLDGLEATREIRKTTQGREIFIVGLTANAFKTDRENCLKAGMNDYLSKPFTKLSLLAMIAKAKLSG</sequence>
<dbReference type="EC" id="2.7.13.3" evidence="2"/>
<dbReference type="EMBL" id="KQ257467">
    <property type="protein sequence ID" value="KNC96719.1"/>
    <property type="molecule type" value="Genomic_DNA"/>
</dbReference>
<dbReference type="CDD" id="cd17546">
    <property type="entry name" value="REC_hyHK_CKI1_RcsC-like"/>
    <property type="match status" value="1"/>
</dbReference>
<accession>A0A0L0H6X8</accession>
<dbReference type="PROSITE" id="PS50109">
    <property type="entry name" value="HIS_KIN"/>
    <property type="match status" value="1"/>
</dbReference>
<evidence type="ECO:0000256" key="4">
    <source>
        <dbReference type="ARBA" id="ARBA00022679"/>
    </source>
</evidence>
<keyword evidence="4" id="KW-0808">Transferase</keyword>
<dbReference type="InterPro" id="IPR036890">
    <property type="entry name" value="HATPase_C_sf"/>
</dbReference>
<dbReference type="SMART" id="SM00388">
    <property type="entry name" value="HisKA"/>
    <property type="match status" value="1"/>
</dbReference>
<keyword evidence="8" id="KW-0732">Signal</keyword>
<feature type="chain" id="PRO_5005539740" description="histidine kinase" evidence="8">
    <location>
        <begin position="18"/>
        <end position="652"/>
    </location>
</feature>
<evidence type="ECO:0000256" key="3">
    <source>
        <dbReference type="ARBA" id="ARBA00022553"/>
    </source>
</evidence>
<evidence type="ECO:0000259" key="9">
    <source>
        <dbReference type="PROSITE" id="PS50109"/>
    </source>
</evidence>
<dbReference type="GO" id="GO:0005886">
    <property type="term" value="C:plasma membrane"/>
    <property type="evidence" value="ECO:0007669"/>
    <property type="project" value="TreeGrafter"/>
</dbReference>
<protein>
    <recommendedName>
        <fullName evidence="2">histidine kinase</fullName>
        <ecNumber evidence="2">2.7.13.3</ecNumber>
    </recommendedName>
</protein>
<dbReference type="InterPro" id="IPR003661">
    <property type="entry name" value="HisK_dim/P_dom"/>
</dbReference>
<dbReference type="InterPro" id="IPR036097">
    <property type="entry name" value="HisK_dim/P_sf"/>
</dbReference>
<dbReference type="GeneID" id="27691111"/>
<dbReference type="GO" id="GO:0000155">
    <property type="term" value="F:phosphorelay sensor kinase activity"/>
    <property type="evidence" value="ECO:0007669"/>
    <property type="project" value="InterPro"/>
</dbReference>
<feature type="domain" description="Histidine kinase" evidence="9">
    <location>
        <begin position="298"/>
        <end position="516"/>
    </location>
</feature>
<feature type="modified residue" description="4-aspartylphosphate" evidence="6">
    <location>
        <position position="582"/>
    </location>
</feature>
<comment type="catalytic activity">
    <reaction evidence="1">
        <text>ATP + protein L-histidine = ADP + protein N-phospho-L-histidine.</text>
        <dbReference type="EC" id="2.7.13.3"/>
    </reaction>
</comment>
<dbReference type="InterPro" id="IPR004358">
    <property type="entry name" value="Sig_transdc_His_kin-like_C"/>
</dbReference>
<evidence type="ECO:0000256" key="2">
    <source>
        <dbReference type="ARBA" id="ARBA00012438"/>
    </source>
</evidence>
<keyword evidence="7" id="KW-0472">Membrane</keyword>
<evidence type="ECO:0000256" key="5">
    <source>
        <dbReference type="ARBA" id="ARBA00022777"/>
    </source>
</evidence>
<feature type="signal peptide" evidence="8">
    <location>
        <begin position="1"/>
        <end position="17"/>
    </location>
</feature>
<dbReference type="PANTHER" id="PTHR43047">
    <property type="entry name" value="TWO-COMPONENT HISTIDINE PROTEIN KINASE"/>
    <property type="match status" value="1"/>
</dbReference>
<evidence type="ECO:0000259" key="10">
    <source>
        <dbReference type="PROSITE" id="PS50110"/>
    </source>
</evidence>
<dbReference type="SUPFAM" id="SSF52172">
    <property type="entry name" value="CheY-like"/>
    <property type="match status" value="1"/>
</dbReference>
<dbReference type="Gene3D" id="3.30.450.20">
    <property type="entry name" value="PAS domain"/>
    <property type="match status" value="1"/>
</dbReference>
<feature type="transmembrane region" description="Helical" evidence="7">
    <location>
        <begin position="77"/>
        <end position="94"/>
    </location>
</feature>
<dbReference type="SUPFAM" id="SSF55874">
    <property type="entry name" value="ATPase domain of HSP90 chaperone/DNA topoisomerase II/histidine kinase"/>
    <property type="match status" value="1"/>
</dbReference>
<dbReference type="FunFam" id="3.30.565.10:FF:000010">
    <property type="entry name" value="Sensor histidine kinase RcsC"/>
    <property type="match status" value="1"/>
</dbReference>
<dbReference type="Pfam" id="PF00072">
    <property type="entry name" value="Response_reg"/>
    <property type="match status" value="1"/>
</dbReference>
<dbReference type="Gene3D" id="1.10.287.130">
    <property type="match status" value="1"/>
</dbReference>
<dbReference type="InterPro" id="IPR001789">
    <property type="entry name" value="Sig_transdc_resp-reg_receiver"/>
</dbReference>
<dbReference type="CDD" id="cd16922">
    <property type="entry name" value="HATPase_EvgS-ArcB-TorS-like"/>
    <property type="match status" value="1"/>
</dbReference>
<dbReference type="InParanoid" id="A0A0L0H6X8"/>
<dbReference type="OMA" id="NIGTWEV"/>
<dbReference type="SUPFAM" id="SSF55785">
    <property type="entry name" value="PYP-like sensor domain (PAS domain)"/>
    <property type="match status" value="1"/>
</dbReference>
<dbReference type="VEuPathDB" id="FungiDB:SPPG_07928"/>
<dbReference type="Proteomes" id="UP000053201">
    <property type="component" value="Unassembled WGS sequence"/>
</dbReference>
<dbReference type="STRING" id="645134.A0A0L0H6X8"/>
<dbReference type="InterPro" id="IPR013655">
    <property type="entry name" value="PAS_fold_3"/>
</dbReference>
<dbReference type="InterPro" id="IPR035965">
    <property type="entry name" value="PAS-like_dom_sf"/>
</dbReference>
<dbReference type="Pfam" id="PF08447">
    <property type="entry name" value="PAS_3"/>
    <property type="match status" value="1"/>
</dbReference>
<dbReference type="GO" id="GO:0009927">
    <property type="term" value="F:histidine phosphotransfer kinase activity"/>
    <property type="evidence" value="ECO:0007669"/>
    <property type="project" value="TreeGrafter"/>
</dbReference>
<dbReference type="Gene3D" id="3.40.50.2300">
    <property type="match status" value="1"/>
</dbReference>
<proteinExistence type="predicted"/>
<dbReference type="Pfam" id="PF02518">
    <property type="entry name" value="HATPase_c"/>
    <property type="match status" value="1"/>
</dbReference>
<feature type="transmembrane region" description="Helical" evidence="7">
    <location>
        <begin position="41"/>
        <end position="65"/>
    </location>
</feature>
<dbReference type="CDD" id="cd00130">
    <property type="entry name" value="PAS"/>
    <property type="match status" value="1"/>
</dbReference>
<gene>
    <name evidence="11" type="ORF">SPPG_07928</name>
</gene>
<evidence type="ECO:0000256" key="8">
    <source>
        <dbReference type="SAM" id="SignalP"/>
    </source>
</evidence>
<dbReference type="SUPFAM" id="SSF47384">
    <property type="entry name" value="Homodimeric domain of signal transducing histidine kinase"/>
    <property type="match status" value="1"/>
</dbReference>
<evidence type="ECO:0000313" key="11">
    <source>
        <dbReference type="EMBL" id="KNC96719.1"/>
    </source>
</evidence>
<dbReference type="CDD" id="cd00082">
    <property type="entry name" value="HisKA"/>
    <property type="match status" value="1"/>
</dbReference>
<dbReference type="SMART" id="SM00387">
    <property type="entry name" value="HATPase_c"/>
    <property type="match status" value="1"/>
</dbReference>
<dbReference type="PRINTS" id="PR00344">
    <property type="entry name" value="BCTRLSENSOR"/>
</dbReference>
<evidence type="ECO:0000256" key="7">
    <source>
        <dbReference type="SAM" id="Phobius"/>
    </source>
</evidence>
<keyword evidence="5" id="KW-0418">Kinase</keyword>
<dbReference type="eggNOG" id="KOG0519">
    <property type="taxonomic scope" value="Eukaryota"/>
</dbReference>
<dbReference type="AlphaFoldDB" id="A0A0L0H6X8"/>
<keyword evidence="12" id="KW-1185">Reference proteome</keyword>
<dbReference type="InterPro" id="IPR005467">
    <property type="entry name" value="His_kinase_dom"/>
</dbReference>
<dbReference type="InterPro" id="IPR058544">
    <property type="entry name" value="ETR1_N"/>
</dbReference>
<dbReference type="InterPro" id="IPR011006">
    <property type="entry name" value="CheY-like_superfamily"/>
</dbReference>
<organism evidence="11 12">
    <name type="scientific">Spizellomyces punctatus (strain DAOM BR117)</name>
    <dbReference type="NCBI Taxonomy" id="645134"/>
    <lineage>
        <taxon>Eukaryota</taxon>
        <taxon>Fungi</taxon>
        <taxon>Fungi incertae sedis</taxon>
        <taxon>Chytridiomycota</taxon>
        <taxon>Chytridiomycota incertae sedis</taxon>
        <taxon>Chytridiomycetes</taxon>
        <taxon>Spizellomycetales</taxon>
        <taxon>Spizellomycetaceae</taxon>
        <taxon>Spizellomyces</taxon>
    </lineage>
</organism>
<dbReference type="Pfam" id="PF25487">
    <property type="entry name" value="ETR1_N"/>
    <property type="match status" value="1"/>
</dbReference>
<keyword evidence="7" id="KW-0812">Transmembrane</keyword>
<dbReference type="Gene3D" id="3.30.565.10">
    <property type="entry name" value="Histidine kinase-like ATPase, C-terminal domain"/>
    <property type="match status" value="1"/>
</dbReference>
<keyword evidence="3 6" id="KW-0597">Phosphoprotein</keyword>
<dbReference type="SMART" id="SM00448">
    <property type="entry name" value="REC"/>
    <property type="match status" value="1"/>
</dbReference>
<evidence type="ECO:0000313" key="12">
    <source>
        <dbReference type="Proteomes" id="UP000053201"/>
    </source>
</evidence>
<dbReference type="OrthoDB" id="10266508at2759"/>
<dbReference type="Pfam" id="PF00512">
    <property type="entry name" value="HisKA"/>
    <property type="match status" value="1"/>
</dbReference>